<sequence>MFLMHIILFLLCSSISDVDCQGNLSDSINTLNNEMRGWNGVLTNFGNQLVEIIQNMNEQPASANDRAFSNELKQDYAENLDLKKATVRSISLLRYSCNVFKSALENGKILVASLMVRKILNGLRSLDTLLELMSSHLDKVASKWFRKQWYHPANQNRNLYILVNGKVTPIKYSTEIQNTFFRSMNRAKRWTTVLQQKMNQLQSLILLSRDSNLHSAGH</sequence>
<gene>
    <name evidence="2" type="ORF">FHB240107_LOCUS4464</name>
</gene>
<keyword evidence="1" id="KW-0732">Signal</keyword>
<accession>A0ABC9HI96</accession>
<organism evidence="2 3">
    <name type="scientific">Fasciola hepatica</name>
    <name type="common">Liver fluke</name>
    <dbReference type="NCBI Taxonomy" id="6192"/>
    <lineage>
        <taxon>Eukaryota</taxon>
        <taxon>Metazoa</taxon>
        <taxon>Spiralia</taxon>
        <taxon>Lophotrochozoa</taxon>
        <taxon>Platyhelminthes</taxon>
        <taxon>Trematoda</taxon>
        <taxon>Digenea</taxon>
        <taxon>Plagiorchiida</taxon>
        <taxon>Echinostomata</taxon>
        <taxon>Echinostomatoidea</taxon>
        <taxon>Fasciolidae</taxon>
        <taxon>Fasciola</taxon>
    </lineage>
</organism>
<evidence type="ECO:0000313" key="3">
    <source>
        <dbReference type="Proteomes" id="UP001189180"/>
    </source>
</evidence>
<evidence type="ECO:0000313" key="2">
    <source>
        <dbReference type="EMBL" id="CAM0512056.1"/>
    </source>
</evidence>
<proteinExistence type="predicted"/>
<dbReference type="AlphaFoldDB" id="A0ABC9HI96"/>
<name>A0ABC9HI96_FASHE</name>
<dbReference type="Proteomes" id="UP001189180">
    <property type="component" value="Unassembled WGS sequence"/>
</dbReference>
<dbReference type="EMBL" id="CANUEZ050000192">
    <property type="protein sequence ID" value="CAM0512056.1"/>
    <property type="molecule type" value="Genomic_DNA"/>
</dbReference>
<comment type="caution">
    <text evidence="2">The sequence shown here is derived from an EMBL/GenBank/DDBJ whole genome shotgun (WGS) entry which is preliminary data.</text>
</comment>
<feature type="chain" id="PRO_5044815396" evidence="1">
    <location>
        <begin position="21"/>
        <end position="218"/>
    </location>
</feature>
<feature type="signal peptide" evidence="1">
    <location>
        <begin position="1"/>
        <end position="20"/>
    </location>
</feature>
<evidence type="ECO:0000256" key="1">
    <source>
        <dbReference type="SAM" id="SignalP"/>
    </source>
</evidence>
<keyword evidence="3" id="KW-1185">Reference proteome</keyword>
<reference evidence="2 3" key="1">
    <citation type="submission" date="2024-08" db="EMBL/GenBank/DDBJ databases">
        <authorList>
            <person name="Paterson S."/>
        </authorList>
    </citation>
    <scope>NUCLEOTIDE SEQUENCE [LARGE SCALE GENOMIC DNA]</scope>
</reference>
<protein>
    <submittedName>
        <fullName evidence="2">Uncharacterized protein</fullName>
    </submittedName>
</protein>